<dbReference type="InterPro" id="IPR001245">
    <property type="entry name" value="Ser-Thr/Tyr_kinase_cat_dom"/>
</dbReference>
<sequence length="1200" mass="120448">MEVDGGQGTFATVHKVLHNSSVVAVKVLRPEYAANREVVRMLLLEAALVASLTHPHIVRYRAVHPVAVGAGPPTQALLMEHLESGSLADLLSKQMKQPREHLYGDTEGLMWMLQIADALSYLHRREPAIIHRDVKPANVLLGPAAATTPGSGGKVSGRGLGLGLGLGAGGAGGGGGGCKGGPRLVANRVVKPGDHRPLIRVSSLFARASSSGIFHNPRVSGDGSLVLPASLMRTYERLRRPAAAGGGLAAAAADNDDDRPMGQCPLQQLDSVLLSCDGDSLGGDLSRRLMAPPLGATPSSLTFTSSAFLEMAQPASPLPPSSSQRQQRRSYASGGVAEQRLLKAPAAMTTTGMGPPSPFTMSTATGMWPSRDFMRGEVARAASIQSYQPPQTLAQPPRLFLSPGPRPVARVQQRGRPADDDDDDGSVGGGGGGLRQLEGGGKAATAGGEVGGGAGGATRPVSRLQLCAAATATATAAAGDVLGCAVPDAAAAAAAAKATGSQMSRLHGWFKRHPRANTVCGPLQSGSGAAAADGSVRGGASALVGRQAGGPPPVPFYRTSTAPRDGGGAAAAAAAVDGHGRCHVPIGHRRRSYSFGVSGGGGLGGGLAGGAIGGVMLPNSISADVGSGTPPLLERVFQFSGQCGSSIYMSPEVAQEQPYNEKADVFSFGMMLFEVVSRKLIGRTQEGRDGHAFTRLMVEGRRPLLPPCLDPRVAGLIGVCWHSDPLERPSMQQVVAVLQDVLYGDQVAAVAASPRASRRILPSGASVSFIVSGGGGGGGGGFKEDPSVTARYGSCVFAGAGASRLGGGGGGGVDAAGESHSLRTYDNPLSLEFSTSQARLLSLISTTTTTTTTTMPNASSANHPAHAHNAAAVDLLISSDVWNRNSPGGGGAAAAAARPATGGQRPPPLSPQQQQQPTELLRSRGAVTLSSPVCDEPDDEGELPCNSGAEPSRLLPGRGFGAFAAAPTRGSSSVPALEQSQIAARDPGSAGRAAAAPDRRAAAAAIVAAAAAAAARGTAAAAAAAAVPVPPLPSNAVLGTTRRAAEDQQDDADVNVDVDVDAVEAAAVQQVAGFERRSAAAAGEVRRLSLSAGGGAAAPPPPAAPPALLLLPRPLPPPMSDMAARPDVSACTSALPAAAAAAPKGSAAAAAAAAAAGSGPGLGPRASRSPRPSARVPAIGAATEEPRNQPGHCSSCCLIC</sequence>
<feature type="compositionally biased region" description="Low complexity" evidence="1">
    <location>
        <begin position="893"/>
        <end position="904"/>
    </location>
</feature>
<feature type="region of interest" description="Disordered" evidence="1">
    <location>
        <begin position="1149"/>
        <end position="1191"/>
    </location>
</feature>
<dbReference type="InterPro" id="IPR008271">
    <property type="entry name" value="Ser/Thr_kinase_AS"/>
</dbReference>
<dbReference type="GO" id="GO:0005524">
    <property type="term" value="F:ATP binding"/>
    <property type="evidence" value="ECO:0007669"/>
    <property type="project" value="InterPro"/>
</dbReference>
<dbReference type="Pfam" id="PF00069">
    <property type="entry name" value="Pkinase"/>
    <property type="match status" value="1"/>
</dbReference>
<comment type="caution">
    <text evidence="3">The sequence shown here is derived from an EMBL/GenBank/DDBJ whole genome shotgun (WGS) entry which is preliminary data.</text>
</comment>
<dbReference type="GO" id="GO:0004674">
    <property type="term" value="F:protein serine/threonine kinase activity"/>
    <property type="evidence" value="ECO:0007669"/>
    <property type="project" value="TreeGrafter"/>
</dbReference>
<evidence type="ECO:0000313" key="4">
    <source>
        <dbReference type="Proteomes" id="UP001165080"/>
    </source>
</evidence>
<dbReference type="PANTHER" id="PTHR44329:SF289">
    <property type="entry name" value="SERINE_THREONINE-PROTEIN KINASE VIK"/>
    <property type="match status" value="1"/>
</dbReference>
<dbReference type="Gene3D" id="1.10.510.10">
    <property type="entry name" value="Transferase(Phosphotransferase) domain 1"/>
    <property type="match status" value="2"/>
</dbReference>
<evidence type="ECO:0000256" key="1">
    <source>
        <dbReference type="SAM" id="MobiDB-lite"/>
    </source>
</evidence>
<dbReference type="SMART" id="SM00220">
    <property type="entry name" value="S_TKc"/>
    <property type="match status" value="1"/>
</dbReference>
<dbReference type="InterPro" id="IPR011009">
    <property type="entry name" value="Kinase-like_dom_sf"/>
</dbReference>
<dbReference type="PROSITE" id="PS00108">
    <property type="entry name" value="PROTEIN_KINASE_ST"/>
    <property type="match status" value="1"/>
</dbReference>
<dbReference type="SUPFAM" id="SSF56112">
    <property type="entry name" value="Protein kinase-like (PK-like)"/>
    <property type="match status" value="1"/>
</dbReference>
<organism evidence="3 4">
    <name type="scientific">Pleodorina starrii</name>
    <dbReference type="NCBI Taxonomy" id="330485"/>
    <lineage>
        <taxon>Eukaryota</taxon>
        <taxon>Viridiplantae</taxon>
        <taxon>Chlorophyta</taxon>
        <taxon>core chlorophytes</taxon>
        <taxon>Chlorophyceae</taxon>
        <taxon>CS clade</taxon>
        <taxon>Chlamydomonadales</taxon>
        <taxon>Volvocaceae</taxon>
        <taxon>Pleodorina</taxon>
    </lineage>
</organism>
<dbReference type="Pfam" id="PF07714">
    <property type="entry name" value="PK_Tyr_Ser-Thr"/>
    <property type="match status" value="1"/>
</dbReference>
<dbReference type="PROSITE" id="PS50011">
    <property type="entry name" value="PROTEIN_KINASE_DOM"/>
    <property type="match status" value="1"/>
</dbReference>
<reference evidence="3 4" key="1">
    <citation type="journal article" date="2023" name="Commun. Biol.">
        <title>Reorganization of the ancestral sex-determining regions during the evolution of trioecy in Pleodorina starrii.</title>
        <authorList>
            <person name="Takahashi K."/>
            <person name="Suzuki S."/>
            <person name="Kawai-Toyooka H."/>
            <person name="Yamamoto K."/>
            <person name="Hamaji T."/>
            <person name="Ootsuki R."/>
            <person name="Yamaguchi H."/>
            <person name="Kawachi M."/>
            <person name="Higashiyama T."/>
            <person name="Nozaki H."/>
        </authorList>
    </citation>
    <scope>NUCLEOTIDE SEQUENCE [LARGE SCALE GENOMIC DNA]</scope>
    <source>
        <strain evidence="3 4">NIES-4479</strain>
    </source>
</reference>
<keyword evidence="4" id="KW-1185">Reference proteome</keyword>
<name>A0A9W6BIA3_9CHLO</name>
<proteinExistence type="predicted"/>
<dbReference type="InterPro" id="IPR051681">
    <property type="entry name" value="Ser/Thr_Kinases-Pseudokinases"/>
</dbReference>
<feature type="region of interest" description="Disordered" evidence="1">
    <location>
        <begin position="387"/>
        <end position="446"/>
    </location>
</feature>
<feature type="compositionally biased region" description="Gly residues" evidence="1">
    <location>
        <begin position="426"/>
        <end position="446"/>
    </location>
</feature>
<dbReference type="InterPro" id="IPR000719">
    <property type="entry name" value="Prot_kinase_dom"/>
</dbReference>
<evidence type="ECO:0000259" key="2">
    <source>
        <dbReference type="PROSITE" id="PS50011"/>
    </source>
</evidence>
<dbReference type="EMBL" id="BRXU01000006">
    <property type="protein sequence ID" value="GLC52639.1"/>
    <property type="molecule type" value="Genomic_DNA"/>
</dbReference>
<feature type="compositionally biased region" description="Low complexity" evidence="1">
    <location>
        <begin position="1149"/>
        <end position="1175"/>
    </location>
</feature>
<dbReference type="AlphaFoldDB" id="A0A9W6BIA3"/>
<feature type="region of interest" description="Disordered" evidence="1">
    <location>
        <begin position="313"/>
        <end position="339"/>
    </location>
</feature>
<feature type="region of interest" description="Disordered" evidence="1">
    <location>
        <begin position="887"/>
        <end position="954"/>
    </location>
</feature>
<gene>
    <name evidence="3" type="primary">PLEST003463</name>
    <name evidence="3" type="ORF">PLESTB_000652000</name>
</gene>
<accession>A0A9W6BIA3</accession>
<feature type="domain" description="Protein kinase" evidence="2">
    <location>
        <begin position="1"/>
        <end position="742"/>
    </location>
</feature>
<feature type="region of interest" description="Disordered" evidence="1">
    <location>
        <begin position="1091"/>
        <end position="1112"/>
    </location>
</feature>
<feature type="compositionally biased region" description="Low complexity" evidence="1">
    <location>
        <begin position="321"/>
        <end position="333"/>
    </location>
</feature>
<dbReference type="PANTHER" id="PTHR44329">
    <property type="entry name" value="SERINE/THREONINE-PROTEIN KINASE TNNI3K-RELATED"/>
    <property type="match status" value="1"/>
</dbReference>
<evidence type="ECO:0000313" key="3">
    <source>
        <dbReference type="EMBL" id="GLC52639.1"/>
    </source>
</evidence>
<protein>
    <recommendedName>
        <fullName evidence="2">Protein kinase domain-containing protein</fullName>
    </recommendedName>
</protein>
<dbReference type="Proteomes" id="UP001165080">
    <property type="component" value="Unassembled WGS sequence"/>
</dbReference>